<keyword evidence="3" id="KW-1185">Reference proteome</keyword>
<evidence type="ECO:0000256" key="1">
    <source>
        <dbReference type="SAM" id="MobiDB-lite"/>
    </source>
</evidence>
<dbReference type="AlphaFoldDB" id="A0A561WWE9"/>
<reference evidence="2 3" key="1">
    <citation type="submission" date="2019-06" db="EMBL/GenBank/DDBJ databases">
        <title>Sequencing the genomes of 1000 actinobacteria strains.</title>
        <authorList>
            <person name="Klenk H.-P."/>
        </authorList>
    </citation>
    <scope>NUCLEOTIDE SEQUENCE [LARGE SCALE GENOMIC DNA]</scope>
    <source>
        <strain evidence="2 3">DSM 102131</strain>
    </source>
</reference>
<dbReference type="RefSeq" id="WP_154937154.1">
    <property type="nucleotide sequence ID" value="NZ_VIXA01000001.1"/>
</dbReference>
<feature type="region of interest" description="Disordered" evidence="1">
    <location>
        <begin position="152"/>
        <end position="176"/>
    </location>
</feature>
<evidence type="ECO:0000313" key="2">
    <source>
        <dbReference type="EMBL" id="TWG28192.1"/>
    </source>
</evidence>
<protein>
    <submittedName>
        <fullName evidence="2">Uncharacterized protein</fullName>
    </submittedName>
</protein>
<evidence type="ECO:0000313" key="3">
    <source>
        <dbReference type="Proteomes" id="UP000319927"/>
    </source>
</evidence>
<dbReference type="EMBL" id="VIXA01000001">
    <property type="protein sequence ID" value="TWG28192.1"/>
    <property type="molecule type" value="Genomic_DNA"/>
</dbReference>
<accession>A0A561WWE9</accession>
<sequence length="176" mass="19251">MTEPTTTSAPPPTLESVLRQAWDAFHPTQPAPLGWLTHTATQVQAYLHEHQPVPQPQPPAVELTDPSAQLGAHVWSALRDAVAEHDIDVDAANRVLHAVDLPLLPRRWQVRLALPILIEVTATSREDAFDTAEAAVETALTNAELDVHIEWDGRERDDANPGDLDPGAAERPYPGQ</sequence>
<dbReference type="Proteomes" id="UP000319927">
    <property type="component" value="Unassembled WGS sequence"/>
</dbReference>
<name>A0A561WWE9_9ACTN</name>
<proteinExistence type="predicted"/>
<organism evidence="2 3">
    <name type="scientific">Micromonospora palomenae</name>
    <dbReference type="NCBI Taxonomy" id="1461247"/>
    <lineage>
        <taxon>Bacteria</taxon>
        <taxon>Bacillati</taxon>
        <taxon>Actinomycetota</taxon>
        <taxon>Actinomycetes</taxon>
        <taxon>Micromonosporales</taxon>
        <taxon>Micromonosporaceae</taxon>
        <taxon>Micromonospora</taxon>
    </lineage>
</organism>
<dbReference type="OrthoDB" id="3388415at2"/>
<comment type="caution">
    <text evidence="2">The sequence shown here is derived from an EMBL/GenBank/DDBJ whole genome shotgun (WGS) entry which is preliminary data.</text>
</comment>
<gene>
    <name evidence="2" type="ORF">FHX75_111343</name>
</gene>